<evidence type="ECO:0000256" key="1">
    <source>
        <dbReference type="ARBA" id="ARBA00004651"/>
    </source>
</evidence>
<dbReference type="EMBL" id="PNFZ01000007">
    <property type="protein sequence ID" value="PMB97383.1"/>
    <property type="molecule type" value="Genomic_DNA"/>
</dbReference>
<feature type="transmembrane region" description="Helical" evidence="7">
    <location>
        <begin position="287"/>
        <end position="308"/>
    </location>
</feature>
<dbReference type="PANTHER" id="PTHR43163:SF6">
    <property type="entry name" value="DIPEPTIDE TRANSPORT SYSTEM PERMEASE PROTEIN DPPB-RELATED"/>
    <property type="match status" value="1"/>
</dbReference>
<feature type="transmembrane region" description="Helical" evidence="7">
    <location>
        <begin position="174"/>
        <end position="193"/>
    </location>
</feature>
<dbReference type="PRINTS" id="PR00173">
    <property type="entry name" value="EDTRNSPORT"/>
</dbReference>
<evidence type="ECO:0000259" key="8">
    <source>
        <dbReference type="PROSITE" id="PS50928"/>
    </source>
</evidence>
<proteinExistence type="inferred from homology"/>
<feature type="transmembrane region" description="Helical" evidence="7">
    <location>
        <begin position="9"/>
        <end position="27"/>
    </location>
</feature>
<dbReference type="GO" id="GO:0005886">
    <property type="term" value="C:plasma membrane"/>
    <property type="evidence" value="ECO:0007669"/>
    <property type="project" value="UniProtKB-SubCell"/>
</dbReference>
<feature type="transmembrane region" description="Helical" evidence="7">
    <location>
        <begin position="232"/>
        <end position="251"/>
    </location>
</feature>
<dbReference type="SUPFAM" id="SSF161098">
    <property type="entry name" value="MetI-like"/>
    <property type="match status" value="1"/>
</dbReference>
<dbReference type="Gene3D" id="1.10.3720.10">
    <property type="entry name" value="MetI-like"/>
    <property type="match status" value="1"/>
</dbReference>
<evidence type="ECO:0000256" key="2">
    <source>
        <dbReference type="ARBA" id="ARBA00022448"/>
    </source>
</evidence>
<keyword evidence="3" id="KW-1003">Cell membrane</keyword>
<accession>A0A2N6PFC8</accession>
<evidence type="ECO:0000256" key="4">
    <source>
        <dbReference type="ARBA" id="ARBA00022692"/>
    </source>
</evidence>
<dbReference type="InterPro" id="IPR035906">
    <property type="entry name" value="MetI-like_sf"/>
</dbReference>
<gene>
    <name evidence="9" type="ORF">CJ198_11385</name>
</gene>
<dbReference type="InterPro" id="IPR000515">
    <property type="entry name" value="MetI-like"/>
</dbReference>
<feature type="transmembrane region" description="Helical" evidence="7">
    <location>
        <begin position="258"/>
        <end position="281"/>
    </location>
</feature>
<keyword evidence="6 7" id="KW-0472">Membrane</keyword>
<sequence length="513" mass="55887">MIKYLTRRFLSAALVMLIVTFLMYILIDLAIDPLADLRTSTSPNAAQLMENRVRNLQLDVPSPIRYFWWLSGAAGCLIGQCDLGSSWLSGQAVTSMLQGAIINSVKLVFVATFVSILLGVTVGLISAIRQYTGFDYAITFITFLLYSLPVFWVAVLLKQYGAIEFNNFLRNPEVNWLALAVLALIAGAFWMGAMGGTSRRRMINFAAGTIVTFGLLAFLFGTNWLLQPGIGLIGVTVTSLAAAVLVTHLSTGLHNKRALYAALTTAVLGGVFYYAMQWFFYFVPANWFIIIGLLVVAIAIGIGVGYAWGGPDKSASARTAAIVAIIASLLVFIDRNMQVWAGYSNLPQIRGRPIATIGAATPGMQGDFWYQTVDSFTHLLLPSIALVLISFATYTRYSRGSMLEVMNQDYIRTARAKGLTERTVIMRHALRNALLPLASIVPVDIITLIGGAVLTETIFGWAGMGRMFVDSLSKADIDPVMAYILITGILAVVANIVADFVYAILDPRIRVNA</sequence>
<feature type="domain" description="ABC transmembrane type-1" evidence="8">
    <location>
        <begin position="101"/>
        <end position="502"/>
    </location>
</feature>
<comment type="similarity">
    <text evidence="7">Belongs to the binding-protein-dependent transport system permease family.</text>
</comment>
<protein>
    <submittedName>
        <fullName evidence="9">ABC transporter permease</fullName>
    </submittedName>
</protein>
<dbReference type="OrthoDB" id="147639at2"/>
<dbReference type="PANTHER" id="PTHR43163">
    <property type="entry name" value="DIPEPTIDE TRANSPORT SYSTEM PERMEASE PROTEIN DPPB-RELATED"/>
    <property type="match status" value="1"/>
</dbReference>
<evidence type="ECO:0000256" key="7">
    <source>
        <dbReference type="RuleBase" id="RU363032"/>
    </source>
</evidence>
<dbReference type="Pfam" id="PF00528">
    <property type="entry name" value="BPD_transp_1"/>
    <property type="match status" value="1"/>
</dbReference>
<feature type="transmembrane region" description="Helical" evidence="7">
    <location>
        <begin position="107"/>
        <end position="127"/>
    </location>
</feature>
<evidence type="ECO:0000256" key="5">
    <source>
        <dbReference type="ARBA" id="ARBA00022989"/>
    </source>
</evidence>
<evidence type="ECO:0000313" key="10">
    <source>
        <dbReference type="Proteomes" id="UP000235703"/>
    </source>
</evidence>
<dbReference type="PROSITE" id="PS50928">
    <property type="entry name" value="ABC_TM1"/>
    <property type="match status" value="1"/>
</dbReference>
<comment type="caution">
    <text evidence="9">The sequence shown here is derived from an EMBL/GenBank/DDBJ whole genome shotgun (WGS) entry which is preliminary data.</text>
</comment>
<dbReference type="InterPro" id="IPR045621">
    <property type="entry name" value="BPD_transp_1_N"/>
</dbReference>
<keyword evidence="2 7" id="KW-0813">Transport</keyword>
<comment type="subcellular location">
    <subcellularLocation>
        <location evidence="1 7">Cell membrane</location>
        <topology evidence="1 7">Multi-pass membrane protein</topology>
    </subcellularLocation>
</comment>
<reference evidence="9 10" key="1">
    <citation type="submission" date="2017-09" db="EMBL/GenBank/DDBJ databases">
        <title>Bacterial strain isolated from the female urinary microbiota.</title>
        <authorList>
            <person name="Thomas-White K."/>
            <person name="Kumar N."/>
            <person name="Forster S."/>
            <person name="Putonti C."/>
            <person name="Lawley T."/>
            <person name="Wolfe A.J."/>
        </authorList>
    </citation>
    <scope>NUCLEOTIDE SEQUENCE [LARGE SCALE GENOMIC DNA]</scope>
    <source>
        <strain evidence="9 10">UMB0680</strain>
    </source>
</reference>
<keyword evidence="5 7" id="KW-1133">Transmembrane helix</keyword>
<evidence type="ECO:0000256" key="3">
    <source>
        <dbReference type="ARBA" id="ARBA00022475"/>
    </source>
</evidence>
<evidence type="ECO:0000256" key="6">
    <source>
        <dbReference type="ARBA" id="ARBA00023136"/>
    </source>
</evidence>
<dbReference type="CDD" id="cd06261">
    <property type="entry name" value="TM_PBP2"/>
    <property type="match status" value="1"/>
</dbReference>
<dbReference type="AlphaFoldDB" id="A0A2N6PFC8"/>
<dbReference type="RefSeq" id="WP_102162732.1">
    <property type="nucleotide sequence ID" value="NZ_PNFZ01000007.1"/>
</dbReference>
<feature type="transmembrane region" description="Helical" evidence="7">
    <location>
        <begin position="205"/>
        <end position="226"/>
    </location>
</feature>
<dbReference type="Proteomes" id="UP000235703">
    <property type="component" value="Unassembled WGS sequence"/>
</dbReference>
<dbReference type="GO" id="GO:0055085">
    <property type="term" value="P:transmembrane transport"/>
    <property type="evidence" value="ECO:0007669"/>
    <property type="project" value="InterPro"/>
</dbReference>
<feature type="transmembrane region" description="Helical" evidence="7">
    <location>
        <begin position="434"/>
        <end position="462"/>
    </location>
</feature>
<feature type="transmembrane region" description="Helical" evidence="7">
    <location>
        <begin position="134"/>
        <end position="154"/>
    </location>
</feature>
<feature type="transmembrane region" description="Helical" evidence="7">
    <location>
        <begin position="376"/>
        <end position="394"/>
    </location>
</feature>
<keyword evidence="4 7" id="KW-0812">Transmembrane</keyword>
<dbReference type="Pfam" id="PF19300">
    <property type="entry name" value="BPD_transp_1_N"/>
    <property type="match status" value="1"/>
</dbReference>
<feature type="transmembrane region" description="Helical" evidence="7">
    <location>
        <begin position="315"/>
        <end position="333"/>
    </location>
</feature>
<feature type="transmembrane region" description="Helical" evidence="7">
    <location>
        <begin position="482"/>
        <end position="505"/>
    </location>
</feature>
<organism evidence="9 10">
    <name type="scientific">Brevibacterium luteolum</name>
    <dbReference type="NCBI Taxonomy" id="199591"/>
    <lineage>
        <taxon>Bacteria</taxon>
        <taxon>Bacillati</taxon>
        <taxon>Actinomycetota</taxon>
        <taxon>Actinomycetes</taxon>
        <taxon>Micrococcales</taxon>
        <taxon>Brevibacteriaceae</taxon>
        <taxon>Brevibacterium</taxon>
    </lineage>
</organism>
<evidence type="ECO:0000313" key="9">
    <source>
        <dbReference type="EMBL" id="PMB97383.1"/>
    </source>
</evidence>
<name>A0A2N6PFC8_9MICO</name>
<keyword evidence="10" id="KW-1185">Reference proteome</keyword>